<proteinExistence type="predicted"/>
<dbReference type="AlphaFoldDB" id="A0A0E9WFV7"/>
<evidence type="ECO:0000313" key="1">
    <source>
        <dbReference type="EMBL" id="JAH89196.1"/>
    </source>
</evidence>
<organism evidence="1">
    <name type="scientific">Anguilla anguilla</name>
    <name type="common">European freshwater eel</name>
    <name type="synonym">Muraena anguilla</name>
    <dbReference type="NCBI Taxonomy" id="7936"/>
    <lineage>
        <taxon>Eukaryota</taxon>
        <taxon>Metazoa</taxon>
        <taxon>Chordata</taxon>
        <taxon>Craniata</taxon>
        <taxon>Vertebrata</taxon>
        <taxon>Euteleostomi</taxon>
        <taxon>Actinopterygii</taxon>
        <taxon>Neopterygii</taxon>
        <taxon>Teleostei</taxon>
        <taxon>Anguilliformes</taxon>
        <taxon>Anguillidae</taxon>
        <taxon>Anguilla</taxon>
    </lineage>
</organism>
<reference evidence="1" key="2">
    <citation type="journal article" date="2015" name="Fish Shellfish Immunol.">
        <title>Early steps in the European eel (Anguilla anguilla)-Vibrio vulnificus interaction in the gills: Role of the RtxA13 toxin.</title>
        <authorList>
            <person name="Callol A."/>
            <person name="Pajuelo D."/>
            <person name="Ebbesson L."/>
            <person name="Teles M."/>
            <person name="MacKenzie S."/>
            <person name="Amaro C."/>
        </authorList>
    </citation>
    <scope>NUCLEOTIDE SEQUENCE</scope>
</reference>
<sequence>MTKDNTNGNGCTDFERAWSWHQLKPPIVRCVQMTEGI</sequence>
<reference evidence="1" key="1">
    <citation type="submission" date="2014-11" db="EMBL/GenBank/DDBJ databases">
        <authorList>
            <person name="Amaro Gonzalez C."/>
        </authorList>
    </citation>
    <scope>NUCLEOTIDE SEQUENCE</scope>
</reference>
<dbReference type="EMBL" id="GBXM01019381">
    <property type="protein sequence ID" value="JAH89196.1"/>
    <property type="molecule type" value="Transcribed_RNA"/>
</dbReference>
<protein>
    <submittedName>
        <fullName evidence="1">Uncharacterized protein</fullName>
    </submittedName>
</protein>
<accession>A0A0E9WFV7</accession>
<name>A0A0E9WFV7_ANGAN</name>